<organism evidence="6 7">
    <name type="scientific">Geranomyces variabilis</name>
    <dbReference type="NCBI Taxonomy" id="109894"/>
    <lineage>
        <taxon>Eukaryota</taxon>
        <taxon>Fungi</taxon>
        <taxon>Fungi incertae sedis</taxon>
        <taxon>Chytridiomycota</taxon>
        <taxon>Chytridiomycota incertae sedis</taxon>
        <taxon>Chytridiomycetes</taxon>
        <taxon>Spizellomycetales</taxon>
        <taxon>Powellomycetaceae</taxon>
        <taxon>Geranomyces</taxon>
    </lineage>
</organism>
<evidence type="ECO:0000256" key="4">
    <source>
        <dbReference type="SAM" id="MobiDB-lite"/>
    </source>
</evidence>
<dbReference type="PROSITE" id="PS51371">
    <property type="entry name" value="CBS"/>
    <property type="match status" value="2"/>
</dbReference>
<dbReference type="PANTHER" id="PTHR13780">
    <property type="entry name" value="AMP-ACTIVATED PROTEIN KINASE, GAMMA REGULATORY SUBUNIT"/>
    <property type="match status" value="1"/>
</dbReference>
<protein>
    <recommendedName>
        <fullName evidence="5">CBS domain-containing protein</fullName>
    </recommendedName>
</protein>
<dbReference type="InterPro" id="IPR000644">
    <property type="entry name" value="CBS_dom"/>
</dbReference>
<dbReference type="EMBL" id="JADGJQ010000072">
    <property type="protein sequence ID" value="KAJ3173297.1"/>
    <property type="molecule type" value="Genomic_DNA"/>
</dbReference>
<feature type="compositionally biased region" description="Low complexity" evidence="4">
    <location>
        <begin position="262"/>
        <end position="272"/>
    </location>
</feature>
<proteinExistence type="predicted"/>
<evidence type="ECO:0000256" key="2">
    <source>
        <dbReference type="ARBA" id="ARBA00023122"/>
    </source>
</evidence>
<dbReference type="SMART" id="SM00116">
    <property type="entry name" value="CBS"/>
    <property type="match status" value="3"/>
</dbReference>
<evidence type="ECO:0000256" key="1">
    <source>
        <dbReference type="ARBA" id="ARBA00022737"/>
    </source>
</evidence>
<comment type="caution">
    <text evidence="6">The sequence shown here is derived from an EMBL/GenBank/DDBJ whole genome shotgun (WGS) entry which is preliminary data.</text>
</comment>
<dbReference type="AlphaFoldDB" id="A0AAD5XMK9"/>
<keyword evidence="1" id="KW-0677">Repeat</keyword>
<reference evidence="6" key="1">
    <citation type="submission" date="2020-05" db="EMBL/GenBank/DDBJ databases">
        <title>Phylogenomic resolution of chytrid fungi.</title>
        <authorList>
            <person name="Stajich J.E."/>
            <person name="Amses K."/>
            <person name="Simmons R."/>
            <person name="Seto K."/>
            <person name="Myers J."/>
            <person name="Bonds A."/>
            <person name="Quandt C.A."/>
            <person name="Barry K."/>
            <person name="Liu P."/>
            <person name="Grigoriev I."/>
            <person name="Longcore J.E."/>
            <person name="James T.Y."/>
        </authorList>
    </citation>
    <scope>NUCLEOTIDE SEQUENCE</scope>
    <source>
        <strain evidence="6">JEL0379</strain>
    </source>
</reference>
<sequence length="373" mass="40329">MGQEHSSFYSDSARSRLLNGPVVSVLLLNRPLFTVSPDASLLEVLRIFRTKNISCVPIIQPKNKKSSSSSDTVPPPSLLSIFDITAFIATSYAQLGAASFTANLKSILKVSCLQLADFSTHNSTHSITTRTSLLDAARTMDELRVSRLLLRHCENDNDDDDDADEDIHSGRLIGMVTQSNIVEAILLNLDALHPHPDATLRDLKLYPTSPVVACLDSTPTIAVLQDMRTRGVTAVPVVSATTGSMVGIMTVRHLKTLTIINNNNNNSNNNNNHSPTAKDKDTDTTSTMSGLFLPTGAFLKQVGATFVTASRDTTTLRQLLRVVVVNTYHHIFFCDDAGRVEGVVALGDLIRWCVLGSRGRANSITSNAATIGA</sequence>
<dbReference type="Proteomes" id="UP001212152">
    <property type="component" value="Unassembled WGS sequence"/>
</dbReference>
<feature type="domain" description="CBS" evidence="5">
    <location>
        <begin position="28"/>
        <end position="95"/>
    </location>
</feature>
<keyword evidence="2 3" id="KW-0129">CBS domain</keyword>
<name>A0AAD5XMK9_9FUNG</name>
<gene>
    <name evidence="6" type="ORF">HDU87_007670</name>
</gene>
<dbReference type="Gene3D" id="3.10.580.10">
    <property type="entry name" value="CBS-domain"/>
    <property type="match status" value="3"/>
</dbReference>
<dbReference type="SUPFAM" id="SSF54631">
    <property type="entry name" value="CBS-domain pair"/>
    <property type="match status" value="2"/>
</dbReference>
<evidence type="ECO:0000313" key="7">
    <source>
        <dbReference type="Proteomes" id="UP001212152"/>
    </source>
</evidence>
<dbReference type="InterPro" id="IPR046342">
    <property type="entry name" value="CBS_dom_sf"/>
</dbReference>
<evidence type="ECO:0000256" key="3">
    <source>
        <dbReference type="PROSITE-ProRule" id="PRU00703"/>
    </source>
</evidence>
<evidence type="ECO:0000313" key="6">
    <source>
        <dbReference type="EMBL" id="KAJ3173297.1"/>
    </source>
</evidence>
<feature type="region of interest" description="Disordered" evidence="4">
    <location>
        <begin position="262"/>
        <end position="285"/>
    </location>
</feature>
<keyword evidence="7" id="KW-1185">Reference proteome</keyword>
<dbReference type="Pfam" id="PF00571">
    <property type="entry name" value="CBS"/>
    <property type="match status" value="3"/>
</dbReference>
<dbReference type="InterPro" id="IPR050511">
    <property type="entry name" value="AMPK_gamma/SDS23_families"/>
</dbReference>
<feature type="domain" description="CBS" evidence="5">
    <location>
        <begin position="207"/>
        <end position="267"/>
    </location>
</feature>
<accession>A0AAD5XMK9</accession>
<evidence type="ECO:0000259" key="5">
    <source>
        <dbReference type="PROSITE" id="PS51371"/>
    </source>
</evidence>